<dbReference type="EMBL" id="NVVJ01000019">
    <property type="protein sequence ID" value="PCJ25201.1"/>
    <property type="molecule type" value="Genomic_DNA"/>
</dbReference>
<dbReference type="AlphaFoldDB" id="A0A2A5B1H9"/>
<sequence>MVDERTILHVKSLAEVPGHSMTRDWALPDRENCYLVLLEMAKKHMPGRKPVAVNLDEICAKPGDWFGGDDFSGPRFDAADPKFPGMLVRDMPNPCNLPYRMVDGRRRLKKLLSRGNSAGYYFVFEYQEAEPFILDFILEPKP</sequence>
<protein>
    <submittedName>
        <fullName evidence="1">Uncharacterized protein</fullName>
    </submittedName>
</protein>
<evidence type="ECO:0000313" key="2">
    <source>
        <dbReference type="Proteomes" id="UP000218327"/>
    </source>
</evidence>
<proteinExistence type="predicted"/>
<dbReference type="Proteomes" id="UP000218327">
    <property type="component" value="Unassembled WGS sequence"/>
</dbReference>
<accession>A0A2A5B1H9</accession>
<evidence type="ECO:0000313" key="1">
    <source>
        <dbReference type="EMBL" id="PCJ25201.1"/>
    </source>
</evidence>
<gene>
    <name evidence="1" type="ORF">COA96_07825</name>
</gene>
<reference evidence="2" key="1">
    <citation type="submission" date="2017-08" db="EMBL/GenBank/DDBJ databases">
        <title>A dynamic microbial community with high functional redundancy inhabits the cold, oxic subseafloor aquifer.</title>
        <authorList>
            <person name="Tully B.J."/>
            <person name="Wheat C.G."/>
            <person name="Glazer B.T."/>
            <person name="Huber J.A."/>
        </authorList>
    </citation>
    <scope>NUCLEOTIDE SEQUENCE [LARGE SCALE GENOMIC DNA]</scope>
</reference>
<organism evidence="1 2">
    <name type="scientific">SAR86 cluster bacterium</name>
    <dbReference type="NCBI Taxonomy" id="2030880"/>
    <lineage>
        <taxon>Bacteria</taxon>
        <taxon>Pseudomonadati</taxon>
        <taxon>Pseudomonadota</taxon>
        <taxon>Gammaproteobacteria</taxon>
        <taxon>SAR86 cluster</taxon>
    </lineage>
</organism>
<name>A0A2A5B1H9_9GAMM</name>
<comment type="caution">
    <text evidence="1">The sequence shown here is derived from an EMBL/GenBank/DDBJ whole genome shotgun (WGS) entry which is preliminary data.</text>
</comment>